<proteinExistence type="predicted"/>
<feature type="compositionally biased region" description="Basic and acidic residues" evidence="1">
    <location>
        <begin position="163"/>
        <end position="187"/>
    </location>
</feature>
<feature type="compositionally biased region" description="Basic residues" evidence="1">
    <location>
        <begin position="287"/>
        <end position="301"/>
    </location>
</feature>
<feature type="compositionally biased region" description="Basic and acidic residues" evidence="1">
    <location>
        <begin position="209"/>
        <end position="232"/>
    </location>
</feature>
<sequence length="1440" mass="159205">MASFGGEGAEISPEDRVQWAALSPVRGQVLEVFLPETDTHDPPFAWAAFLIGRVSTRLDGSIVLECRHLGAEDTPYSQVLDGQFNDARRRIHLCLTRPCLMTEEKDDADTPFMHVTRIRLWSWDRFISVQEYVAASSLDAGVDWLKATEAVMPSTPGRRSRNPPKEKEKPIGRKKETKTPKAKEGPRKREHAAEEEEPETSGKGGKPKKKEEEKATREELRSRLKAVRERLQDPGTIRAEDGYSPGTPVAEDVSSGSEDEGSSCAPEKRLTTGANLGEGAGALAKAVARKGHPRSSHRHHRDALPLEDTKDSTLKGLSGQLLKQALAAKTQRAAEKKRKKKKQSKKTDMENLTAALAKVFGRTPEGEQKEKKGKKKTSKKKRKLQDGTIVSCSSNSSSYSDEVSEAVSSDEDLEAPLRKKSRDHPGSVLRMLVSHIQEQLDQSALTELGHPSSTMTSGVKVMTYFNLHVKSSYPHQLREMRELHHLAACLDLVRKGDLARAADGLMAKHLELFPLEEASAAGAAALLATRKHARLISKVQGPPPSTWTPSAGRGRGGKGRSDWNSGDGRGDYKGSSLVKAVAEISPLEPSAIAANAGYPRLDSVVSETNPTPLEPSAIAAKAGYPRLDSVVSETNPTNQPLSFLSVLQLCDTLERTGCVLAWTLLHVGHREDGVKNSSLWSVLFNSSERFRAGRKRLALPIREGELAGLRDKLLKISLLEAAGEDFAKKHAGDCWTYLACYACNTLVGRQKLLEQGRWIKAEASAFQTVHQMTDRLLGHGTQEPVTLDAIEKDVKLARVNYKGEEIGVCHKLTLRQIEPALPPKEHGGCIDLLKWVSPVTGRFLREPELCILPDKGQKLPKLQGRIHVETGELDGITRVLVNRGVCDWTPLDQVLHFRGEPVLNGLFGVPETSTIDSGEPILRVIMNLVPSNSVMLQLEGLLKEAKRQNRSWWHVYLDNYAGGQIVDKGEETIGGERLHELAETAWQKAQVGLQGEQSKLFFEMPRILKLLRKVAGGNIVVKFVGENVASMGKPECEQISEELETWPYHLYCADAVPMNRPRLCWCSEELEGALEGLEFEPDTFWTKLIAKAPYPEMEQWIEPGVYWPGGTQGEVLPTAMRAIIRSKPPPQPAGLKRCDPDTVARWQSEHFKFPPYHYQDRFVFWKGEKWRLADSDERELLLGYGYKHTSLCFSASKQKQSLAAYENARLLVKSLNAVLLIHGVSRAIITLETTKTGKRDAATESITLEDIFTVDALEQVLLLRNSQGLSKDTRFEFPGADFYGEISVYGLGMGREFGQKLEKIYRYLLQLLALPLTPHGSHGLIEKQIHEICGRFPRYKDGMTGLVLDERADRVVEGETGVAGVAGVAGDPTASFDSTLFGRLPSLIQSGAGSAGYLAEISEEDLSDGFLADIMNEKRSRIKSDSQSSQSHADNVSEYF</sequence>
<feature type="compositionally biased region" description="Basic residues" evidence="1">
    <location>
        <begin position="335"/>
        <end position="344"/>
    </location>
</feature>
<dbReference type="EMBL" id="CAMXCT020000137">
    <property type="protein sequence ID" value="CAL1127870.1"/>
    <property type="molecule type" value="Genomic_DNA"/>
</dbReference>
<reference evidence="2" key="1">
    <citation type="submission" date="2022-10" db="EMBL/GenBank/DDBJ databases">
        <authorList>
            <person name="Chen Y."/>
            <person name="Dougan E. K."/>
            <person name="Chan C."/>
            <person name="Rhodes N."/>
            <person name="Thang M."/>
        </authorList>
    </citation>
    <scope>NUCLEOTIDE SEQUENCE</scope>
</reference>
<dbReference type="OrthoDB" id="641149at2759"/>
<accession>A0A9P1FH62</accession>
<dbReference type="EMBL" id="CAMXCT010000137">
    <property type="protein sequence ID" value="CAI3974495.1"/>
    <property type="molecule type" value="Genomic_DNA"/>
</dbReference>
<name>A0A9P1FH62_9DINO</name>
<feature type="compositionally biased region" description="Low complexity" evidence="1">
    <location>
        <begin position="390"/>
        <end position="401"/>
    </location>
</feature>
<organism evidence="2">
    <name type="scientific">Cladocopium goreaui</name>
    <dbReference type="NCBI Taxonomy" id="2562237"/>
    <lineage>
        <taxon>Eukaryota</taxon>
        <taxon>Sar</taxon>
        <taxon>Alveolata</taxon>
        <taxon>Dinophyceae</taxon>
        <taxon>Suessiales</taxon>
        <taxon>Symbiodiniaceae</taxon>
        <taxon>Cladocopium</taxon>
    </lineage>
</organism>
<feature type="region of interest" description="Disordered" evidence="1">
    <location>
        <begin position="537"/>
        <end position="570"/>
    </location>
</feature>
<feature type="region of interest" description="Disordered" evidence="1">
    <location>
        <begin position="151"/>
        <end position="425"/>
    </location>
</feature>
<evidence type="ECO:0000313" key="4">
    <source>
        <dbReference type="Proteomes" id="UP001152797"/>
    </source>
</evidence>
<feature type="compositionally biased region" description="Low complexity" evidence="1">
    <location>
        <begin position="273"/>
        <end position="286"/>
    </location>
</feature>
<dbReference type="Gene3D" id="3.40.50.150">
    <property type="entry name" value="Vaccinia Virus protein VP39"/>
    <property type="match status" value="1"/>
</dbReference>
<evidence type="ECO:0000313" key="3">
    <source>
        <dbReference type="EMBL" id="CAL4761807.1"/>
    </source>
</evidence>
<dbReference type="EMBL" id="CAMXCT030000137">
    <property type="protein sequence ID" value="CAL4761807.1"/>
    <property type="molecule type" value="Genomic_DNA"/>
</dbReference>
<feature type="compositionally biased region" description="Acidic residues" evidence="1">
    <location>
        <begin position="402"/>
        <end position="414"/>
    </location>
</feature>
<feature type="compositionally biased region" description="Basic residues" evidence="1">
    <location>
        <begin position="371"/>
        <end position="383"/>
    </location>
</feature>
<feature type="compositionally biased region" description="Basic and acidic residues" evidence="1">
    <location>
        <begin position="302"/>
        <end position="313"/>
    </location>
</feature>
<feature type="region of interest" description="Disordered" evidence="1">
    <location>
        <begin position="1421"/>
        <end position="1440"/>
    </location>
</feature>
<comment type="caution">
    <text evidence="2">The sequence shown here is derived from an EMBL/GenBank/DDBJ whole genome shotgun (WGS) entry which is preliminary data.</text>
</comment>
<evidence type="ECO:0000313" key="2">
    <source>
        <dbReference type="EMBL" id="CAI3974495.1"/>
    </source>
</evidence>
<dbReference type="InterPro" id="IPR029063">
    <property type="entry name" value="SAM-dependent_MTases_sf"/>
</dbReference>
<keyword evidence="4" id="KW-1185">Reference proteome</keyword>
<gene>
    <name evidence="2" type="ORF">C1SCF055_LOCUS2892</name>
</gene>
<evidence type="ECO:0000256" key="1">
    <source>
        <dbReference type="SAM" id="MobiDB-lite"/>
    </source>
</evidence>
<protein>
    <submittedName>
        <fullName evidence="3">DNA (Cytosine-5)-methyltransferase 3B</fullName>
    </submittedName>
</protein>
<reference evidence="3 4" key="2">
    <citation type="submission" date="2024-05" db="EMBL/GenBank/DDBJ databases">
        <authorList>
            <person name="Chen Y."/>
            <person name="Shah S."/>
            <person name="Dougan E. K."/>
            <person name="Thang M."/>
            <person name="Chan C."/>
        </authorList>
    </citation>
    <scope>NUCLEOTIDE SEQUENCE [LARGE SCALE GENOMIC DNA]</scope>
</reference>
<dbReference type="Proteomes" id="UP001152797">
    <property type="component" value="Unassembled WGS sequence"/>
</dbReference>